<dbReference type="SUPFAM" id="SSF50630">
    <property type="entry name" value="Acid proteases"/>
    <property type="match status" value="1"/>
</dbReference>
<proteinExistence type="predicted"/>
<organism evidence="1 2">
    <name type="scientific">Albugo candida</name>
    <dbReference type="NCBI Taxonomy" id="65357"/>
    <lineage>
        <taxon>Eukaryota</taxon>
        <taxon>Sar</taxon>
        <taxon>Stramenopiles</taxon>
        <taxon>Oomycota</taxon>
        <taxon>Peronosporomycetes</taxon>
        <taxon>Albuginales</taxon>
        <taxon>Albuginaceae</taxon>
        <taxon>Albugo</taxon>
    </lineage>
</organism>
<gene>
    <name evidence="1" type="ORF">BN9_113070</name>
</gene>
<dbReference type="Gene3D" id="2.40.70.10">
    <property type="entry name" value="Acid Proteases"/>
    <property type="match status" value="1"/>
</dbReference>
<reference evidence="1 2" key="1">
    <citation type="submission" date="2012-05" db="EMBL/GenBank/DDBJ databases">
        <title>Recombination and specialization in a pathogen metapopulation.</title>
        <authorList>
            <person name="Gardiner A."/>
            <person name="Kemen E."/>
            <person name="Schultz-Larsen T."/>
            <person name="MacLean D."/>
            <person name="Van Oosterhout C."/>
            <person name="Jones J.D.G."/>
        </authorList>
    </citation>
    <scope>NUCLEOTIDE SEQUENCE [LARGE SCALE GENOMIC DNA]</scope>
    <source>
        <strain evidence="1 2">Ac Nc2</strain>
    </source>
</reference>
<dbReference type="Proteomes" id="UP000053237">
    <property type="component" value="Unassembled WGS sequence"/>
</dbReference>
<comment type="caution">
    <text evidence="1">The sequence shown here is derived from an EMBL/GenBank/DDBJ whole genome shotgun (WGS) entry which is preliminary data.</text>
</comment>
<evidence type="ECO:0000313" key="2">
    <source>
        <dbReference type="Proteomes" id="UP000053237"/>
    </source>
</evidence>
<dbReference type="InParanoid" id="A0A024GSG2"/>
<name>A0A024GSG2_9STRA</name>
<dbReference type="AlphaFoldDB" id="A0A024GSG2"/>
<keyword evidence="2" id="KW-1185">Reference proteome</keyword>
<accession>A0A024GSG2</accession>
<evidence type="ECO:0000313" key="1">
    <source>
        <dbReference type="EMBL" id="CCI49854.1"/>
    </source>
</evidence>
<protein>
    <submittedName>
        <fullName evidence="1">Uncharacterized protein</fullName>
    </submittedName>
</protein>
<dbReference type="InterPro" id="IPR021109">
    <property type="entry name" value="Peptidase_aspartic_dom_sf"/>
</dbReference>
<dbReference type="EMBL" id="CAIX01000351">
    <property type="protein sequence ID" value="CCI49854.1"/>
    <property type="molecule type" value="Genomic_DNA"/>
</dbReference>
<sequence>MKYYHLEAYGLAVVGVLHAWGSFAAGQYVKMVEASPTSRGSDHFVKRFGLEVEITPSVKTNNDGTLMDPQPISKEEYTIKLLITKSQTASVRQEEMARTTGQRYKASLLDNFISWLRLYNMERECTTKQRINGGIYCTAWKKTWKSLKESVERKELYVYPKTSINAQVYFPEIVGFYSLIWNRYDNPDLYLGELSTEEHSFYPKAEEHSFTPEAQLTESALSDVAIEFLQHSYPKQKVTLHFDNDATQVPPEIFEEIGKKGLDLSLSEDGHYKMDCSQLDAFMAKLGTSDNLLELTMKHAGQKFVTLLAEQSFVRQHDRCGLLIEKSTRAGEWVMGSSLLKAYTAIVDTRNKMVRFRSVHKVKGRSTRDM</sequence>